<keyword evidence="3" id="KW-1185">Reference proteome</keyword>
<protein>
    <recommendedName>
        <fullName evidence="4">Toxin-antitoxin system, antitoxin component, ribbon-helix-helix domain protein</fullName>
    </recommendedName>
</protein>
<dbReference type="STRING" id="134605.HMPREF3206_01466"/>
<proteinExistence type="predicted"/>
<comment type="caution">
    <text evidence="2">The sequence shown here is derived from an EMBL/GenBank/DDBJ whole genome shotgun (WGS) entry which is preliminary data.</text>
</comment>
<sequence length="60" mass="6845">MTENTWGGKREGSGRKAKENKKITKSFVISPELLKKLEEKYPGQSFSKVIEEALAEFLKE</sequence>
<feature type="region of interest" description="Disordered" evidence="1">
    <location>
        <begin position="1"/>
        <end position="21"/>
    </location>
</feature>
<feature type="compositionally biased region" description="Basic and acidic residues" evidence="1">
    <location>
        <begin position="8"/>
        <end position="21"/>
    </location>
</feature>
<organism evidence="2 3">
    <name type="scientific">Fusobacterium equinum</name>
    <dbReference type="NCBI Taxonomy" id="134605"/>
    <lineage>
        <taxon>Bacteria</taxon>
        <taxon>Fusobacteriati</taxon>
        <taxon>Fusobacteriota</taxon>
        <taxon>Fusobacteriia</taxon>
        <taxon>Fusobacteriales</taxon>
        <taxon>Fusobacteriaceae</taxon>
        <taxon>Fusobacterium</taxon>
    </lineage>
</organism>
<dbReference type="AlphaFoldDB" id="A0A133NAI9"/>
<evidence type="ECO:0000256" key="1">
    <source>
        <dbReference type="SAM" id="MobiDB-lite"/>
    </source>
</evidence>
<reference evidence="3" key="1">
    <citation type="submission" date="2016-01" db="EMBL/GenBank/DDBJ databases">
        <authorList>
            <person name="Mitreva M."/>
            <person name="Pepin K.H."/>
            <person name="Mihindukulasuriya K.A."/>
            <person name="Fulton R."/>
            <person name="Fronick C."/>
            <person name="O'Laughlin M."/>
            <person name="Miner T."/>
            <person name="Herter B."/>
            <person name="Rosa B.A."/>
            <person name="Cordes M."/>
            <person name="Tomlinson C."/>
            <person name="Wollam A."/>
            <person name="Palsikar V.B."/>
            <person name="Mardis E.R."/>
            <person name="Wilson R.K."/>
        </authorList>
    </citation>
    <scope>NUCLEOTIDE SEQUENCE [LARGE SCALE GENOMIC DNA]</scope>
    <source>
        <strain evidence="3">CMW8396</strain>
    </source>
</reference>
<name>A0A133NAI9_9FUSO</name>
<dbReference type="RefSeq" id="WP_008800915.1">
    <property type="nucleotide sequence ID" value="NZ_KQ956561.1"/>
</dbReference>
<dbReference type="PATRIC" id="fig|134605.3.peg.1451"/>
<gene>
    <name evidence="2" type="ORF">HMPREF3206_01466</name>
</gene>
<dbReference type="EMBL" id="LRPX01000073">
    <property type="protein sequence ID" value="KXA13308.1"/>
    <property type="molecule type" value="Genomic_DNA"/>
</dbReference>
<dbReference type="Proteomes" id="UP000070617">
    <property type="component" value="Unassembled WGS sequence"/>
</dbReference>
<evidence type="ECO:0000313" key="3">
    <source>
        <dbReference type="Proteomes" id="UP000070617"/>
    </source>
</evidence>
<accession>A0A133NAI9</accession>
<evidence type="ECO:0000313" key="2">
    <source>
        <dbReference type="EMBL" id="KXA13308.1"/>
    </source>
</evidence>
<evidence type="ECO:0008006" key="4">
    <source>
        <dbReference type="Google" id="ProtNLM"/>
    </source>
</evidence>